<evidence type="ECO:0000256" key="1">
    <source>
        <dbReference type="SAM" id="Phobius"/>
    </source>
</evidence>
<accession>A0A8J6NY84</accession>
<keyword evidence="1" id="KW-1133">Transmembrane helix</keyword>
<evidence type="ECO:0000313" key="3">
    <source>
        <dbReference type="Proteomes" id="UP000654401"/>
    </source>
</evidence>
<dbReference type="AlphaFoldDB" id="A0A8J6NY84"/>
<keyword evidence="1" id="KW-0812">Transmembrane</keyword>
<dbReference type="EMBL" id="JACNFK010000030">
    <property type="protein sequence ID" value="MBC8519939.1"/>
    <property type="molecule type" value="Genomic_DNA"/>
</dbReference>
<keyword evidence="1" id="KW-0472">Membrane</keyword>
<proteinExistence type="predicted"/>
<reference evidence="2 3" key="1">
    <citation type="submission" date="2020-08" db="EMBL/GenBank/DDBJ databases">
        <title>Bridging the membrane lipid divide: bacteria of the FCB group superphylum have the potential to synthesize archaeal ether lipids.</title>
        <authorList>
            <person name="Villanueva L."/>
            <person name="Von Meijenfeldt F.A.B."/>
            <person name="Westbye A.B."/>
            <person name="Yadav S."/>
            <person name="Hopmans E.C."/>
            <person name="Dutilh B.E."/>
            <person name="Sinninghe Damste J.S."/>
        </authorList>
    </citation>
    <scope>NUCLEOTIDE SEQUENCE [LARGE SCALE GENOMIC DNA]</scope>
    <source>
        <strain evidence="2">NIOZ-UU100</strain>
    </source>
</reference>
<name>A0A8J6NY84_9GAMM</name>
<protein>
    <submittedName>
        <fullName evidence="2">RND transporter</fullName>
    </submittedName>
</protein>
<evidence type="ECO:0000313" key="2">
    <source>
        <dbReference type="EMBL" id="MBC8519939.1"/>
    </source>
</evidence>
<gene>
    <name evidence="2" type="ORF">H8D24_06000</name>
</gene>
<sequence>MKWIDKIPLGHLVLIALMLAVMPAIFPPHPEPHLVEKLKMLADGVLVKPLDIFDLLLHGTPITLLLIRLVRIWSGKV</sequence>
<feature type="transmembrane region" description="Helical" evidence="1">
    <location>
        <begin position="7"/>
        <end position="26"/>
    </location>
</feature>
<dbReference type="Proteomes" id="UP000654401">
    <property type="component" value="Unassembled WGS sequence"/>
</dbReference>
<organism evidence="2 3">
    <name type="scientific">Candidatus Thiopontia autotrophica</name>
    <dbReference type="NCBI Taxonomy" id="2841688"/>
    <lineage>
        <taxon>Bacteria</taxon>
        <taxon>Pseudomonadati</taxon>
        <taxon>Pseudomonadota</taxon>
        <taxon>Gammaproteobacteria</taxon>
        <taxon>Candidatus Thiopontia</taxon>
    </lineage>
</organism>
<comment type="caution">
    <text evidence="2">The sequence shown here is derived from an EMBL/GenBank/DDBJ whole genome shotgun (WGS) entry which is preliminary data.</text>
</comment>
<feature type="transmembrane region" description="Helical" evidence="1">
    <location>
        <begin position="46"/>
        <end position="67"/>
    </location>
</feature>